<feature type="transmembrane region" description="Helical" evidence="1">
    <location>
        <begin position="82"/>
        <end position="100"/>
    </location>
</feature>
<keyword evidence="1" id="KW-0472">Membrane</keyword>
<accession>A0AAE3U9E6</accession>
<feature type="transmembrane region" description="Helical" evidence="1">
    <location>
        <begin position="159"/>
        <end position="176"/>
    </location>
</feature>
<gene>
    <name evidence="3" type="ORF">QNI16_14080</name>
</gene>
<comment type="caution">
    <text evidence="3">The sequence shown here is derived from an EMBL/GenBank/DDBJ whole genome shotgun (WGS) entry which is preliminary data.</text>
</comment>
<reference evidence="3" key="1">
    <citation type="submission" date="2023-05" db="EMBL/GenBank/DDBJ databases">
        <authorList>
            <person name="Zhang X."/>
        </authorList>
    </citation>
    <scope>NUCLEOTIDE SEQUENCE</scope>
    <source>
        <strain evidence="3">YF14B1</strain>
    </source>
</reference>
<dbReference type="Proteomes" id="UP001241110">
    <property type="component" value="Unassembled WGS sequence"/>
</dbReference>
<dbReference type="AlphaFoldDB" id="A0AAE3U9E6"/>
<evidence type="ECO:0000256" key="1">
    <source>
        <dbReference type="SAM" id="Phobius"/>
    </source>
</evidence>
<dbReference type="InterPro" id="IPR043738">
    <property type="entry name" value="DUF5683"/>
</dbReference>
<protein>
    <submittedName>
        <fullName evidence="3">DUF5683 domain-containing protein</fullName>
    </submittedName>
</protein>
<proteinExistence type="predicted"/>
<feature type="domain" description="DUF5683" evidence="2">
    <location>
        <begin position="58"/>
        <end position="205"/>
    </location>
</feature>
<name>A0AAE3U9E6_9BACT</name>
<evidence type="ECO:0000313" key="3">
    <source>
        <dbReference type="EMBL" id="MDJ1481624.1"/>
    </source>
</evidence>
<sequence>MIDQIELKIVFKFVVVFVLCLLGTFTAIGQTDTTKVGPEKARVVNAAKDTLLIEGVNPHSPRRATMLAAILPSAGQIYNKKYWKVPLVYVGFGIIGYFIYDNNRTYQNFLQAWTAKYNGGSNDGPFILAKFYPELSAQQLERLNDVTVLKRNKDLFRRYLELSILSAAAFYALQIIDANVDAHLKGFDWNNHSISLRFEPIIENNYAGLGFRLRW</sequence>
<keyword evidence="1" id="KW-0812">Transmembrane</keyword>
<dbReference type="EMBL" id="JASJOS010000005">
    <property type="protein sequence ID" value="MDJ1481624.1"/>
    <property type="molecule type" value="Genomic_DNA"/>
</dbReference>
<dbReference type="RefSeq" id="WP_313979642.1">
    <property type="nucleotide sequence ID" value="NZ_JASJOS010000005.1"/>
</dbReference>
<feature type="transmembrane region" description="Helical" evidence="1">
    <location>
        <begin position="9"/>
        <end position="28"/>
    </location>
</feature>
<dbReference type="Pfam" id="PF18935">
    <property type="entry name" value="DUF5683"/>
    <property type="match status" value="1"/>
</dbReference>
<evidence type="ECO:0000259" key="2">
    <source>
        <dbReference type="Pfam" id="PF18935"/>
    </source>
</evidence>
<organism evidence="3 4">
    <name type="scientific">Xanthocytophaga flava</name>
    <dbReference type="NCBI Taxonomy" id="3048013"/>
    <lineage>
        <taxon>Bacteria</taxon>
        <taxon>Pseudomonadati</taxon>
        <taxon>Bacteroidota</taxon>
        <taxon>Cytophagia</taxon>
        <taxon>Cytophagales</taxon>
        <taxon>Rhodocytophagaceae</taxon>
        <taxon>Xanthocytophaga</taxon>
    </lineage>
</organism>
<keyword evidence="1" id="KW-1133">Transmembrane helix</keyword>
<evidence type="ECO:0000313" key="4">
    <source>
        <dbReference type="Proteomes" id="UP001241110"/>
    </source>
</evidence>